<feature type="domain" description="ImpA N-terminal" evidence="1">
    <location>
        <begin position="9"/>
        <end position="57"/>
    </location>
</feature>
<dbReference type="Pfam" id="PF06812">
    <property type="entry name" value="ImpA_N"/>
    <property type="match status" value="1"/>
</dbReference>
<reference evidence="2 3" key="1">
    <citation type="submission" date="2018-06" db="EMBL/GenBank/DDBJ databases">
        <authorList>
            <consortium name="Pathogen Informatics"/>
            <person name="Doyle S."/>
        </authorList>
    </citation>
    <scope>NUCLEOTIDE SEQUENCE [LARGE SCALE GENOMIC DNA]</scope>
    <source>
        <strain evidence="2 3">NCTC11938</strain>
    </source>
</reference>
<name>A0A379FGL1_PROMI</name>
<evidence type="ECO:0000259" key="1">
    <source>
        <dbReference type="Pfam" id="PF06812"/>
    </source>
</evidence>
<proteinExistence type="predicted"/>
<dbReference type="InterPro" id="IPR010657">
    <property type="entry name" value="ImpA_N"/>
</dbReference>
<organism evidence="2 3">
    <name type="scientific">Proteus mirabilis</name>
    <dbReference type="NCBI Taxonomy" id="584"/>
    <lineage>
        <taxon>Bacteria</taxon>
        <taxon>Pseudomonadati</taxon>
        <taxon>Pseudomonadota</taxon>
        <taxon>Gammaproteobacteria</taxon>
        <taxon>Enterobacterales</taxon>
        <taxon>Morganellaceae</taxon>
        <taxon>Proteus</taxon>
    </lineage>
</organism>
<evidence type="ECO:0000313" key="3">
    <source>
        <dbReference type="Proteomes" id="UP000254191"/>
    </source>
</evidence>
<evidence type="ECO:0000313" key="2">
    <source>
        <dbReference type="EMBL" id="SUC19140.1"/>
    </source>
</evidence>
<dbReference type="EMBL" id="UGTS01000004">
    <property type="protein sequence ID" value="SUC19140.1"/>
    <property type="molecule type" value="Genomic_DNA"/>
</dbReference>
<protein>
    <submittedName>
        <fullName evidence="2">TssO</fullName>
    </submittedName>
</protein>
<sequence>MSHFAYPYFKNHGIDLQSGAYYTIARLQQHGLSGFTEGCELLANVIVTYWDSLWPEKPNQRTGGIKLV</sequence>
<dbReference type="PANTHER" id="PTHR37024:SF5">
    <property type="entry name" value="IMPA N-TERMINAL DOMAIN-CONTAINING PROTEIN"/>
    <property type="match status" value="1"/>
</dbReference>
<dbReference type="Proteomes" id="UP000254191">
    <property type="component" value="Unassembled WGS sequence"/>
</dbReference>
<dbReference type="PANTHER" id="PTHR37024">
    <property type="entry name" value="TYPE VI SECRETION SYSTEM DUF2094 AND IMPA-RELATED DOMAIN PROTEIN"/>
    <property type="match status" value="1"/>
</dbReference>
<dbReference type="AlphaFoldDB" id="A0A379FGL1"/>
<gene>
    <name evidence="2" type="primary">tssO_1</name>
    <name evidence="2" type="ORF">NCTC11938_01099</name>
</gene>
<accession>A0A379FGL1</accession>